<dbReference type="InterPro" id="IPR027417">
    <property type="entry name" value="P-loop_NTPase"/>
</dbReference>
<accession>A0A1G7JW24</accession>
<protein>
    <recommendedName>
        <fullName evidence="3">Gamma-glutamyl kinase</fullName>
    </recommendedName>
</protein>
<organism evidence="1 2">
    <name type="scientific">Rhodobacter capsulatus</name>
    <name type="common">Rhodopseudomonas capsulata</name>
    <dbReference type="NCBI Taxonomy" id="1061"/>
    <lineage>
        <taxon>Bacteria</taxon>
        <taxon>Pseudomonadati</taxon>
        <taxon>Pseudomonadota</taxon>
        <taxon>Alphaproteobacteria</taxon>
        <taxon>Rhodobacterales</taxon>
        <taxon>Rhodobacter group</taxon>
        <taxon>Rhodobacter</taxon>
    </lineage>
</organism>
<dbReference type="OrthoDB" id="7687351at2"/>
<proteinExistence type="predicted"/>
<dbReference type="AlphaFoldDB" id="A0A1G7JW24"/>
<evidence type="ECO:0000313" key="1">
    <source>
        <dbReference type="EMBL" id="SDF29130.1"/>
    </source>
</evidence>
<evidence type="ECO:0008006" key="3">
    <source>
        <dbReference type="Google" id="ProtNLM"/>
    </source>
</evidence>
<dbReference type="EMBL" id="FNAY01000009">
    <property type="protein sequence ID" value="SDF29130.1"/>
    <property type="molecule type" value="Genomic_DNA"/>
</dbReference>
<dbReference type="Gene3D" id="3.40.50.300">
    <property type="entry name" value="P-loop containing nucleotide triphosphate hydrolases"/>
    <property type="match status" value="1"/>
</dbReference>
<dbReference type="Proteomes" id="UP000183812">
    <property type="component" value="Unassembled WGS sequence"/>
</dbReference>
<evidence type="ECO:0000313" key="2">
    <source>
        <dbReference type="Proteomes" id="UP000183812"/>
    </source>
</evidence>
<dbReference type="SUPFAM" id="SSF52540">
    <property type="entry name" value="P-loop containing nucleoside triphosphate hydrolases"/>
    <property type="match status" value="1"/>
</dbReference>
<name>A0A1G7JW24_RHOCA</name>
<dbReference type="RefSeq" id="WP_074553945.1">
    <property type="nucleotide sequence ID" value="NZ_CP119563.1"/>
</dbReference>
<reference evidence="1 2" key="1">
    <citation type="submission" date="2016-10" db="EMBL/GenBank/DDBJ databases">
        <authorList>
            <person name="de Groot N.N."/>
        </authorList>
    </citation>
    <scope>NUCLEOTIDE SEQUENCE [LARGE SCALE GENOMIC DNA]</scope>
    <source>
        <strain evidence="2">DSM 938 / 37b4</strain>
    </source>
</reference>
<gene>
    <name evidence="1" type="ORF">SAMN04244550_01988</name>
</gene>
<sequence>MMVFPRENLVFFAVPKTGTTAIEAALDARAAIVLRDPPQMKHMTVASYARVLQPLLKADYEMMAVIRHPLDWHGSHFRYRTRPALKGTARSTAEVSFAEFIARMLTPGNPEAEGSQSRFLCLKDGSCPVRHLFRYEAQDRILAFLADRFGAPVDLPVVNVSPRRALDLPEALRAAHETRFARCYHMWETAQH</sequence>